<protein>
    <submittedName>
        <fullName evidence="1 2">Uncharacterized protein</fullName>
    </submittedName>
</protein>
<evidence type="ECO:0000313" key="3">
    <source>
        <dbReference type="Proteomes" id="UP000011087"/>
    </source>
</evidence>
<dbReference type="KEGG" id="gtt:GUITHDRAFT_118870"/>
<sequence>MALKIRVNPGFEFSTSRERTAGQFHHSEQADRFYGPLYKQQTTTWYPAWVDCYNVSGIAKSQLQVKTGWDVPTVESVISSIQSRYVQKPDLSILNKEAIWADAPRPTGMSNWSNTTQCVGTHGDVTVCLGGVCNVKMASVLVHTIAMVLSNKAEVFCASNYDEALAKCPLRSANQSILIEVRNNMWQCKSDCVRANSSTSASRTSGTALSIRGSKAQGYTHKDALRLLWISPDVVSKNFMNAGDRYSYETLTLYNLNSYKSQAITMRQQPLSSCINQPVSITDCLPYSNRETLKQCLSHYERLSAFVAESGESVLTRLSADQVLSPYTAHWVDSERPERDRYIDWVLGDGRCQEASQSDAVCYLTVTGRFCEIAEPMAGRGVQFLRGVRHHARARRAHHRHHGHMQERRPLREHCGAKFHSRAPDLGLLKQGLMDIGGGLYVMELRILGDNVIYNLLPKCMPLDYPKMASTDPSLAGVDPCAGRSMDWLRTYDIDSRSDFSLNSQELAPPRATASLTGPSPAAMMFSEASNMGRDAGNGMSHPMQLFGQEVPDLSDPMTKGILRDGTDRGSAAHHEVLPCARRPTSLVFYPQMDGNFRRRFSQCQKTPTMEKFTDRPSAQTFTAAIVPVCGNSASCGLLSGKKNTHSWKVDTFLTGYLRDVASLFNSPLSARSVIPPMPDGVNDNEFWLRKWVYCTETQRNLTTGEQTGEYNRECFGSISKQNWLDPAQRFPSCKAVTSDAPNKGIMMNNLCIRVADFIQGIQAANCNAAGVYIDQRFLYNPAVYSISNQALVTQTVLDFFLVTQTVLDFFLVTQTVLDFFLVTQTVLDFYQSFNTQACSASYTANETPSKCAATFLVPIKDLFNNLRPVVENHDLAKGTRPVAVGQRTDARSGAALCRASLVVIGVTHSTVQRTVTGKGCFDPALPQEKDIAIATHKGVLRMKQGSVAGKVGDYTAYGGQCTPRYEAACPGSSNSFASCEPLCSWLEAVAKGLATDKGCSCDQECTKLSTTPLYRLTSGAVDIIRDGGSISQVAISTVLDQSKIRQQDLAALVEEVAAAAGVDKSRVNVVGTGSVALCKNVEVSGHPTSTCNGVYSTPDTYNGKPHYANAEGANLYFDTTWCMGRGGTWNFGVGTFPPLSGALTSADYFDASITDLAVPTGTHILGKSRKQILISCTSKSPSCPCTGQTWASQTLLSLGVQTNYGSYCAAWEDGDCASHACGEKKTCVQMWPESAPGTWCCEAWCYVDPNTCKLQDVTLSVVGILAAGNQTGVQPLSYSYQTCLDTPTKYTSSTCPWTNKASFSIEEAPYTMILDDNYCNIVDKVAFENQVLQDLSTALGVDKSFFQILSYSPGSIVIEMKVVNGVKLLQLGKSAGGLVAELTRQTLDAGSLLKKGVYTQYATTKTNDNFVQSVCTSPGNKLDSLKQALTRRVKGCRNESCWVMSSSYPRAVTSVTITFLLTFATLWALEG</sequence>
<dbReference type="OrthoDB" id="345093at2759"/>
<gene>
    <name evidence="1" type="ORF">GUITHDRAFT_118870</name>
</gene>
<name>L1IFA4_GUITC</name>
<reference evidence="1 3" key="1">
    <citation type="journal article" date="2012" name="Nature">
        <title>Algal genomes reveal evolutionary mosaicism and the fate of nucleomorphs.</title>
        <authorList>
            <consortium name="DOE Joint Genome Institute"/>
            <person name="Curtis B.A."/>
            <person name="Tanifuji G."/>
            <person name="Burki F."/>
            <person name="Gruber A."/>
            <person name="Irimia M."/>
            <person name="Maruyama S."/>
            <person name="Arias M.C."/>
            <person name="Ball S.G."/>
            <person name="Gile G.H."/>
            <person name="Hirakawa Y."/>
            <person name="Hopkins J.F."/>
            <person name="Kuo A."/>
            <person name="Rensing S.A."/>
            <person name="Schmutz J."/>
            <person name="Symeonidi A."/>
            <person name="Elias M."/>
            <person name="Eveleigh R.J."/>
            <person name="Herman E.K."/>
            <person name="Klute M.J."/>
            <person name="Nakayama T."/>
            <person name="Obornik M."/>
            <person name="Reyes-Prieto A."/>
            <person name="Armbrust E.V."/>
            <person name="Aves S.J."/>
            <person name="Beiko R.G."/>
            <person name="Coutinho P."/>
            <person name="Dacks J.B."/>
            <person name="Durnford D.G."/>
            <person name="Fast N.M."/>
            <person name="Green B.R."/>
            <person name="Grisdale C.J."/>
            <person name="Hempel F."/>
            <person name="Henrissat B."/>
            <person name="Hoppner M.P."/>
            <person name="Ishida K."/>
            <person name="Kim E."/>
            <person name="Koreny L."/>
            <person name="Kroth P.G."/>
            <person name="Liu Y."/>
            <person name="Malik S.B."/>
            <person name="Maier U.G."/>
            <person name="McRose D."/>
            <person name="Mock T."/>
            <person name="Neilson J.A."/>
            <person name="Onodera N.T."/>
            <person name="Poole A.M."/>
            <person name="Pritham E.J."/>
            <person name="Richards T.A."/>
            <person name="Rocap G."/>
            <person name="Roy S.W."/>
            <person name="Sarai C."/>
            <person name="Schaack S."/>
            <person name="Shirato S."/>
            <person name="Slamovits C.H."/>
            <person name="Spencer D.F."/>
            <person name="Suzuki S."/>
            <person name="Worden A.Z."/>
            <person name="Zauner S."/>
            <person name="Barry K."/>
            <person name="Bell C."/>
            <person name="Bharti A.K."/>
            <person name="Crow J.A."/>
            <person name="Grimwood J."/>
            <person name="Kramer R."/>
            <person name="Lindquist E."/>
            <person name="Lucas S."/>
            <person name="Salamov A."/>
            <person name="McFadden G.I."/>
            <person name="Lane C.E."/>
            <person name="Keeling P.J."/>
            <person name="Gray M.W."/>
            <person name="Grigoriev I.V."/>
            <person name="Archibald J.M."/>
        </authorList>
    </citation>
    <scope>NUCLEOTIDE SEQUENCE</scope>
    <source>
        <strain evidence="1 3">CCMP2712</strain>
    </source>
</reference>
<dbReference type="HOGENOM" id="CLU_250160_0_0_1"/>
<dbReference type="RefSeq" id="XP_005821916.1">
    <property type="nucleotide sequence ID" value="XM_005821859.1"/>
</dbReference>
<accession>L1IFA4</accession>
<proteinExistence type="predicted"/>
<organism evidence="1">
    <name type="scientific">Guillardia theta (strain CCMP2712)</name>
    <name type="common">Cryptophyte</name>
    <dbReference type="NCBI Taxonomy" id="905079"/>
    <lineage>
        <taxon>Eukaryota</taxon>
        <taxon>Cryptophyceae</taxon>
        <taxon>Pyrenomonadales</taxon>
        <taxon>Geminigeraceae</taxon>
        <taxon>Guillardia</taxon>
    </lineage>
</organism>
<dbReference type="EnsemblProtists" id="EKX34936">
    <property type="protein sequence ID" value="EKX34936"/>
    <property type="gene ID" value="GUITHDRAFT_118870"/>
</dbReference>
<dbReference type="PaxDb" id="55529-EKX34936"/>
<dbReference type="GeneID" id="17291700"/>
<dbReference type="EMBL" id="JH993100">
    <property type="protein sequence ID" value="EKX34936.1"/>
    <property type="molecule type" value="Genomic_DNA"/>
</dbReference>
<keyword evidence="3" id="KW-1185">Reference proteome</keyword>
<dbReference type="Proteomes" id="UP000011087">
    <property type="component" value="Unassembled WGS sequence"/>
</dbReference>
<evidence type="ECO:0000313" key="2">
    <source>
        <dbReference type="EnsemblProtists" id="EKX34936"/>
    </source>
</evidence>
<reference evidence="2" key="3">
    <citation type="submission" date="2016-03" db="UniProtKB">
        <authorList>
            <consortium name="EnsemblProtists"/>
        </authorList>
    </citation>
    <scope>IDENTIFICATION</scope>
</reference>
<reference evidence="3" key="2">
    <citation type="submission" date="2012-11" db="EMBL/GenBank/DDBJ databases">
        <authorList>
            <person name="Kuo A."/>
            <person name="Curtis B.A."/>
            <person name="Tanifuji G."/>
            <person name="Burki F."/>
            <person name="Gruber A."/>
            <person name="Irimia M."/>
            <person name="Maruyama S."/>
            <person name="Arias M.C."/>
            <person name="Ball S.G."/>
            <person name="Gile G.H."/>
            <person name="Hirakawa Y."/>
            <person name="Hopkins J.F."/>
            <person name="Rensing S.A."/>
            <person name="Schmutz J."/>
            <person name="Symeonidi A."/>
            <person name="Elias M."/>
            <person name="Eveleigh R.J."/>
            <person name="Herman E.K."/>
            <person name="Klute M.J."/>
            <person name="Nakayama T."/>
            <person name="Obornik M."/>
            <person name="Reyes-Prieto A."/>
            <person name="Armbrust E.V."/>
            <person name="Aves S.J."/>
            <person name="Beiko R.G."/>
            <person name="Coutinho P."/>
            <person name="Dacks J.B."/>
            <person name="Durnford D.G."/>
            <person name="Fast N.M."/>
            <person name="Green B.R."/>
            <person name="Grisdale C."/>
            <person name="Hempe F."/>
            <person name="Henrissat B."/>
            <person name="Hoppner M.P."/>
            <person name="Ishida K.-I."/>
            <person name="Kim E."/>
            <person name="Koreny L."/>
            <person name="Kroth P.G."/>
            <person name="Liu Y."/>
            <person name="Malik S.-B."/>
            <person name="Maier U.G."/>
            <person name="McRose D."/>
            <person name="Mock T."/>
            <person name="Neilson J.A."/>
            <person name="Onodera N.T."/>
            <person name="Poole A.M."/>
            <person name="Pritham E.J."/>
            <person name="Richards T.A."/>
            <person name="Rocap G."/>
            <person name="Roy S.W."/>
            <person name="Sarai C."/>
            <person name="Schaack S."/>
            <person name="Shirato S."/>
            <person name="Slamovits C.H."/>
            <person name="Spencer D.F."/>
            <person name="Suzuki S."/>
            <person name="Worden A.Z."/>
            <person name="Zauner S."/>
            <person name="Barry K."/>
            <person name="Bell C."/>
            <person name="Bharti A.K."/>
            <person name="Crow J.A."/>
            <person name="Grimwood J."/>
            <person name="Kramer R."/>
            <person name="Lindquist E."/>
            <person name="Lucas S."/>
            <person name="Salamov A."/>
            <person name="McFadden G.I."/>
            <person name="Lane C.E."/>
            <person name="Keeling P.J."/>
            <person name="Gray M.W."/>
            <person name="Grigoriev I.V."/>
            <person name="Archibald J.M."/>
        </authorList>
    </citation>
    <scope>NUCLEOTIDE SEQUENCE</scope>
    <source>
        <strain evidence="3">CCMP2712</strain>
    </source>
</reference>
<evidence type="ECO:0000313" key="1">
    <source>
        <dbReference type="EMBL" id="EKX34936.1"/>
    </source>
</evidence>